<dbReference type="EMBL" id="FOHE01000002">
    <property type="protein sequence ID" value="SES83326.1"/>
    <property type="molecule type" value="Genomic_DNA"/>
</dbReference>
<dbReference type="STRING" id="930131.SAMN05216389_102383"/>
<evidence type="ECO:0000313" key="2">
    <source>
        <dbReference type="Proteomes" id="UP000198618"/>
    </source>
</evidence>
<name>A0A1H9ZR96_9BACI</name>
<dbReference type="Pfam" id="PF14038">
    <property type="entry name" value="YqzE"/>
    <property type="match status" value="1"/>
</dbReference>
<sequence>MSNDYIRQMTERVVSYMDLPADERRKKRKEHKTKKQQTGVNRWFGVLPQAIRISFKKDQ</sequence>
<protein>
    <submittedName>
        <fullName evidence="1">YqzE-like protein</fullName>
    </submittedName>
</protein>
<evidence type="ECO:0000313" key="1">
    <source>
        <dbReference type="EMBL" id="SES83326.1"/>
    </source>
</evidence>
<dbReference type="Proteomes" id="UP000198618">
    <property type="component" value="Unassembled WGS sequence"/>
</dbReference>
<dbReference type="InterPro" id="IPR025622">
    <property type="entry name" value="YqzE"/>
</dbReference>
<organism evidence="1 2">
    <name type="scientific">Oceanobacillus limi</name>
    <dbReference type="NCBI Taxonomy" id="930131"/>
    <lineage>
        <taxon>Bacteria</taxon>
        <taxon>Bacillati</taxon>
        <taxon>Bacillota</taxon>
        <taxon>Bacilli</taxon>
        <taxon>Bacillales</taxon>
        <taxon>Bacillaceae</taxon>
        <taxon>Oceanobacillus</taxon>
    </lineage>
</organism>
<keyword evidence="2" id="KW-1185">Reference proteome</keyword>
<reference evidence="1 2" key="1">
    <citation type="submission" date="2016-10" db="EMBL/GenBank/DDBJ databases">
        <authorList>
            <person name="de Groot N.N."/>
        </authorList>
    </citation>
    <scope>NUCLEOTIDE SEQUENCE [LARGE SCALE GENOMIC DNA]</scope>
    <source>
        <strain evidence="1 2">IBRC-M 10780</strain>
    </source>
</reference>
<accession>A0A1H9ZR96</accession>
<gene>
    <name evidence="1" type="ORF">SAMN05216389_102383</name>
</gene>
<proteinExistence type="predicted"/>
<dbReference type="RefSeq" id="WP_090867140.1">
    <property type="nucleotide sequence ID" value="NZ_FOHE01000002.1"/>
</dbReference>
<dbReference type="AlphaFoldDB" id="A0A1H9ZR96"/>